<feature type="transmembrane region" description="Helical" evidence="9">
    <location>
        <begin position="104"/>
        <end position="126"/>
    </location>
</feature>
<evidence type="ECO:0000313" key="12">
    <source>
        <dbReference type="EMBL" id="SAK98854.1"/>
    </source>
</evidence>
<evidence type="ECO:0000256" key="5">
    <source>
        <dbReference type="ARBA" id="ARBA00022692"/>
    </source>
</evidence>
<evidence type="ECO:0000256" key="3">
    <source>
        <dbReference type="ARBA" id="ARBA00022475"/>
    </source>
</evidence>
<feature type="transmembrane region" description="Helical" evidence="9">
    <location>
        <begin position="30"/>
        <end position="54"/>
    </location>
</feature>
<feature type="domain" description="Tripartite ATP-independent periplasmic transporters DctQ component" evidence="10">
    <location>
        <begin position="43"/>
        <end position="169"/>
    </location>
</feature>
<name>A0A158DWC3_9BURK</name>
<sequence>MQSAIYKDGEAARHPLQRVLASASRVAMRVAGVLAALLVLAETVILFAGVVARYVFDAPLVWSDELASTLFVWLAMFGAALALERGEHMAMTALVSRLPARWQTWCRTVAAMLVCVFVGLIIVPAIGHAQADMAITTSALEIPVGLRTAALPVGALLMLIASLAVLLRESSARQLLLAFAVLAAIGAALWIAREPLAAIGNYNLLVFFVLLLGIAIAAGIPIAFAFGVATVTYLNLAVGIDVSIVVNRMDEGMSQMILLAVPLFVLLGALLDLSGLARALIEFMAALIGHVRGGLQFVLLVVMFLVSGVSGSKVADMAAVAPALFPEMKERGCDPRGLVALLVGSAAMTETIPPSIVLITIGAVCGISITALFTGGLLPACVASLAVAAVVWFKTRSEPKSVFRRAPPREIARALVAALPALALPVLIRSAVVEGVATATEVATVGVAYTIVAGLALHAFRRHIQFRRLMPILIETASLSGAILFTIGMATAMSWALTQSGFSASLAAVMESMAGGRIGFLAISIVVFIVLGSVLEGIPAIVLFGPLLFPVARALGIGDVHYAIVVVLCMGVGLFAPPFGVGFYAACMIGKTSPDGVMRGVAPYLLALLLVIVVVAFVPWISSGFLPT</sequence>
<feature type="transmembrane region" description="Helical" evidence="9">
    <location>
        <begin position="604"/>
        <end position="626"/>
    </location>
</feature>
<dbReference type="Proteomes" id="UP000054624">
    <property type="component" value="Unassembled WGS sequence"/>
</dbReference>
<keyword evidence="2 8" id="KW-0813">Transport</keyword>
<dbReference type="PANTHER" id="PTHR33362:SF2">
    <property type="entry name" value="TRAP TRANSPORTER LARGE PERMEASE PROTEIN"/>
    <property type="match status" value="1"/>
</dbReference>
<feature type="transmembrane region" description="Helical" evidence="9">
    <location>
        <begin position="414"/>
        <end position="432"/>
    </location>
</feature>
<evidence type="ECO:0000256" key="4">
    <source>
        <dbReference type="ARBA" id="ARBA00022519"/>
    </source>
</evidence>
<feature type="transmembrane region" description="Helical" evidence="9">
    <location>
        <begin position="438"/>
        <end position="460"/>
    </location>
</feature>
<dbReference type="NCBIfam" id="TIGR00786">
    <property type="entry name" value="dctM"/>
    <property type="match status" value="1"/>
</dbReference>
<keyword evidence="6 9" id="KW-1133">Transmembrane helix</keyword>
<feature type="transmembrane region" description="Helical" evidence="9">
    <location>
        <begin position="66"/>
        <end position="83"/>
    </location>
</feature>
<evidence type="ECO:0000259" key="10">
    <source>
        <dbReference type="Pfam" id="PF04290"/>
    </source>
</evidence>
<dbReference type="InterPro" id="IPR055348">
    <property type="entry name" value="DctQ"/>
</dbReference>
<evidence type="ECO:0000256" key="6">
    <source>
        <dbReference type="ARBA" id="ARBA00022989"/>
    </source>
</evidence>
<dbReference type="InterPro" id="IPR004681">
    <property type="entry name" value="TRAP_DctM"/>
</dbReference>
<accession>A0A158DWC3</accession>
<feature type="transmembrane region" description="Helical" evidence="9">
    <location>
        <begin position="257"/>
        <end position="277"/>
    </location>
</feature>
<dbReference type="AlphaFoldDB" id="A0A158DWC3"/>
<keyword evidence="4 8" id="KW-0997">Cell inner membrane</keyword>
<feature type="transmembrane region" description="Helical" evidence="9">
    <location>
        <begin position="337"/>
        <end position="361"/>
    </location>
</feature>
<feature type="transmembrane region" description="Helical" evidence="9">
    <location>
        <begin position="297"/>
        <end position="325"/>
    </location>
</feature>
<protein>
    <submittedName>
        <fullName evidence="12">TrapT dctQ-M fusion permease, dicarboxylate transport</fullName>
    </submittedName>
</protein>
<dbReference type="EMBL" id="FCOI02000058">
    <property type="protein sequence ID" value="SAK98854.1"/>
    <property type="molecule type" value="Genomic_DNA"/>
</dbReference>
<feature type="transmembrane region" description="Helical" evidence="9">
    <location>
        <begin position="146"/>
        <end position="167"/>
    </location>
</feature>
<feature type="transmembrane region" description="Helical" evidence="9">
    <location>
        <begin position="472"/>
        <end position="498"/>
    </location>
</feature>
<evidence type="ECO:0000256" key="9">
    <source>
        <dbReference type="SAM" id="Phobius"/>
    </source>
</evidence>
<dbReference type="GO" id="GO:0005886">
    <property type="term" value="C:plasma membrane"/>
    <property type="evidence" value="ECO:0007669"/>
    <property type="project" value="UniProtKB-SubCell"/>
</dbReference>
<keyword evidence="7 9" id="KW-0472">Membrane</keyword>
<organism evidence="12 13">
    <name type="scientific">Caballeronia temeraria</name>
    <dbReference type="NCBI Taxonomy" id="1777137"/>
    <lineage>
        <taxon>Bacteria</taxon>
        <taxon>Pseudomonadati</taxon>
        <taxon>Pseudomonadota</taxon>
        <taxon>Betaproteobacteria</taxon>
        <taxon>Burkholderiales</taxon>
        <taxon>Burkholderiaceae</taxon>
        <taxon>Caballeronia</taxon>
    </lineage>
</organism>
<keyword evidence="13" id="KW-1185">Reference proteome</keyword>
<dbReference type="RefSeq" id="WP_096031401.1">
    <property type="nucleotide sequence ID" value="NZ_FCOI02000058.1"/>
</dbReference>
<dbReference type="GO" id="GO:0022857">
    <property type="term" value="F:transmembrane transporter activity"/>
    <property type="evidence" value="ECO:0007669"/>
    <property type="project" value="UniProtKB-UniRule"/>
</dbReference>
<evidence type="ECO:0000313" key="13">
    <source>
        <dbReference type="Proteomes" id="UP000054624"/>
    </source>
</evidence>
<feature type="transmembrane region" description="Helical" evidence="9">
    <location>
        <begin position="518"/>
        <end position="548"/>
    </location>
</feature>
<gene>
    <name evidence="12" type="ORF">AWB76_07599</name>
</gene>
<reference evidence="13" key="1">
    <citation type="submission" date="2016-01" db="EMBL/GenBank/DDBJ databases">
        <authorList>
            <person name="Peeters Charlotte."/>
        </authorList>
    </citation>
    <scope>NUCLEOTIDE SEQUENCE [LARGE SCALE GENOMIC DNA]</scope>
</reference>
<comment type="function">
    <text evidence="8">Part of the tripartite ATP-independent periplasmic (TRAP) transport system.</text>
</comment>
<comment type="subcellular location">
    <subcellularLocation>
        <location evidence="1 8">Cell inner membrane</location>
        <topology evidence="1 8">Multi-pass membrane protein</topology>
    </subcellularLocation>
</comment>
<dbReference type="OrthoDB" id="9796052at2"/>
<keyword evidence="5 9" id="KW-0812">Transmembrane</keyword>
<feature type="domain" description="TRAP C4-dicarboxylate transport system permease DctM subunit" evidence="11">
    <location>
        <begin position="214"/>
        <end position="621"/>
    </location>
</feature>
<feature type="transmembrane region" description="Helical" evidence="9">
    <location>
        <begin position="174"/>
        <end position="192"/>
    </location>
</feature>
<proteinExistence type="predicted"/>
<dbReference type="Pfam" id="PF06808">
    <property type="entry name" value="DctM"/>
    <property type="match status" value="1"/>
</dbReference>
<keyword evidence="3" id="KW-1003">Cell membrane</keyword>
<dbReference type="PANTHER" id="PTHR33362">
    <property type="entry name" value="SIALIC ACID TRAP TRANSPORTER PERMEASE PROTEIN SIAT-RELATED"/>
    <property type="match status" value="1"/>
</dbReference>
<evidence type="ECO:0000259" key="11">
    <source>
        <dbReference type="Pfam" id="PF06808"/>
    </source>
</evidence>
<dbReference type="InterPro" id="IPR010656">
    <property type="entry name" value="DctM"/>
</dbReference>
<dbReference type="Pfam" id="PF04290">
    <property type="entry name" value="DctQ"/>
    <property type="match status" value="1"/>
</dbReference>
<dbReference type="STRING" id="1777137.AWB76_07599"/>
<evidence type="ECO:0000256" key="7">
    <source>
        <dbReference type="ARBA" id="ARBA00023136"/>
    </source>
</evidence>
<evidence type="ECO:0000256" key="1">
    <source>
        <dbReference type="ARBA" id="ARBA00004429"/>
    </source>
</evidence>
<evidence type="ECO:0000256" key="8">
    <source>
        <dbReference type="RuleBase" id="RU369079"/>
    </source>
</evidence>
<evidence type="ECO:0000256" key="2">
    <source>
        <dbReference type="ARBA" id="ARBA00022448"/>
    </source>
</evidence>
<feature type="transmembrane region" description="Helical" evidence="9">
    <location>
        <begin position="560"/>
        <end position="584"/>
    </location>
</feature>
<feature type="transmembrane region" description="Helical" evidence="9">
    <location>
        <begin position="367"/>
        <end position="393"/>
    </location>
</feature>
<feature type="transmembrane region" description="Helical" evidence="9">
    <location>
        <begin position="204"/>
        <end position="236"/>
    </location>
</feature>